<dbReference type="InterPro" id="IPR018211">
    <property type="entry name" value="ADH_Fe_CS"/>
</dbReference>
<accession>A0ABS6F769</accession>
<evidence type="ECO:0000313" key="7">
    <source>
        <dbReference type="Proteomes" id="UP000787672"/>
    </source>
</evidence>
<dbReference type="CDD" id="cd08551">
    <property type="entry name" value="Fe-ADH"/>
    <property type="match status" value="1"/>
</dbReference>
<dbReference type="RefSeq" id="WP_216557489.1">
    <property type="nucleotide sequence ID" value="NZ_JAHLQN010000001.1"/>
</dbReference>
<keyword evidence="3" id="KW-0520">NAD</keyword>
<sequence length="383" mass="41264">MNYHALKMPAQVYGGQGAAAAVGEIAQGHKKAVLFTDRGISANGLLQKPLKQLKRAGVEVALFDDLPTEPSVYQADEVIRRFRAERPDLIVAVGGGSVMDVAKLCSVLDTDEYTVFDLLESPGAARKTVPAVMLPTTAGTGSEATPNSIVLVPEKELKIGIVNPQMIADYVILDAELLSKLPPKVCAATGVDALAHAIECYTSNKATPFSDLYALGALKLIYENLENAYSQPENLAAKQNMLLAAFYGGVSIAAAGTTAVHALAYPLGGKYHIAHGVSNAMMLTSVMRFNKPYCTDRLAKVCDALVPQPGLDKNAKADWVLDWLDRIVQQVHIPTDLKEFGVRPEDLETLVTLGMDCKRLLNNNCRVVTEADARKLYADLLLN</sequence>
<evidence type="ECO:0000256" key="2">
    <source>
        <dbReference type="ARBA" id="ARBA00023002"/>
    </source>
</evidence>
<proteinExistence type="inferred from homology"/>
<dbReference type="PANTHER" id="PTHR11496">
    <property type="entry name" value="ALCOHOL DEHYDROGENASE"/>
    <property type="match status" value="1"/>
</dbReference>
<evidence type="ECO:0000256" key="3">
    <source>
        <dbReference type="ARBA" id="ARBA00023027"/>
    </source>
</evidence>
<feature type="domain" description="Fe-containing alcohol dehydrogenase-like C-terminal" evidence="5">
    <location>
        <begin position="187"/>
        <end position="379"/>
    </location>
</feature>
<dbReference type="PROSITE" id="PS00913">
    <property type="entry name" value="ADH_IRON_1"/>
    <property type="match status" value="1"/>
</dbReference>
<reference evidence="6 7" key="1">
    <citation type="submission" date="2021-06" db="EMBL/GenBank/DDBJ databases">
        <authorList>
            <person name="Sun Q."/>
            <person name="Li D."/>
        </authorList>
    </citation>
    <scope>NUCLEOTIDE SEQUENCE [LARGE SCALE GENOMIC DNA]</scope>
    <source>
        <strain evidence="6 7">MSJ-2</strain>
    </source>
</reference>
<dbReference type="Pfam" id="PF00465">
    <property type="entry name" value="Fe-ADH"/>
    <property type="match status" value="1"/>
</dbReference>
<keyword evidence="2" id="KW-0560">Oxidoreductase</keyword>
<name>A0ABS6F769_9FIRM</name>
<gene>
    <name evidence="6" type="ORF">KQI82_01085</name>
</gene>
<evidence type="ECO:0000256" key="1">
    <source>
        <dbReference type="ARBA" id="ARBA00007358"/>
    </source>
</evidence>
<keyword evidence="7" id="KW-1185">Reference proteome</keyword>
<feature type="domain" description="Alcohol dehydrogenase iron-type/glycerol dehydrogenase GldA" evidence="4">
    <location>
        <begin position="9"/>
        <end position="174"/>
    </location>
</feature>
<dbReference type="EMBL" id="JAHLQN010000001">
    <property type="protein sequence ID" value="MBU5625526.1"/>
    <property type="molecule type" value="Genomic_DNA"/>
</dbReference>
<dbReference type="Proteomes" id="UP000787672">
    <property type="component" value="Unassembled WGS sequence"/>
</dbReference>
<dbReference type="InterPro" id="IPR039697">
    <property type="entry name" value="Alcohol_dehydrogenase_Fe"/>
</dbReference>
<protein>
    <submittedName>
        <fullName evidence="6">Iron-containing alcohol dehydrogenase</fullName>
    </submittedName>
</protein>
<organism evidence="6 7">
    <name type="scientific">Dysosmobacter acutus</name>
    <dbReference type="NCBI Taxonomy" id="2841504"/>
    <lineage>
        <taxon>Bacteria</taxon>
        <taxon>Bacillati</taxon>
        <taxon>Bacillota</taxon>
        <taxon>Clostridia</taxon>
        <taxon>Eubacteriales</taxon>
        <taxon>Oscillospiraceae</taxon>
        <taxon>Dysosmobacter</taxon>
    </lineage>
</organism>
<evidence type="ECO:0000259" key="4">
    <source>
        <dbReference type="Pfam" id="PF00465"/>
    </source>
</evidence>
<evidence type="ECO:0000313" key="6">
    <source>
        <dbReference type="EMBL" id="MBU5625526.1"/>
    </source>
</evidence>
<evidence type="ECO:0000259" key="5">
    <source>
        <dbReference type="Pfam" id="PF25137"/>
    </source>
</evidence>
<dbReference type="Pfam" id="PF25137">
    <property type="entry name" value="ADH_Fe_C"/>
    <property type="match status" value="1"/>
</dbReference>
<comment type="caution">
    <text evidence="6">The sequence shown here is derived from an EMBL/GenBank/DDBJ whole genome shotgun (WGS) entry which is preliminary data.</text>
</comment>
<comment type="similarity">
    <text evidence="1">Belongs to the iron-containing alcohol dehydrogenase family.</text>
</comment>
<dbReference type="PANTHER" id="PTHR11496:SF102">
    <property type="entry name" value="ALCOHOL DEHYDROGENASE 4"/>
    <property type="match status" value="1"/>
</dbReference>
<dbReference type="InterPro" id="IPR001670">
    <property type="entry name" value="ADH_Fe/GldA"/>
</dbReference>
<dbReference type="InterPro" id="IPR056798">
    <property type="entry name" value="ADH_Fe_C"/>
</dbReference>